<gene>
    <name evidence="1" type="ORF">HELGO_WM3894</name>
</gene>
<reference evidence="1" key="1">
    <citation type="submission" date="2020-01" db="EMBL/GenBank/DDBJ databases">
        <authorList>
            <person name="Meier V. D."/>
            <person name="Meier V D."/>
        </authorList>
    </citation>
    <scope>NUCLEOTIDE SEQUENCE</scope>
    <source>
        <strain evidence="1">HLG_WM_MAG_06</strain>
    </source>
</reference>
<name>A0A6S6SA93_9BACT</name>
<dbReference type="EMBL" id="CACVAP010000047">
    <property type="protein sequence ID" value="CAA6805303.1"/>
    <property type="molecule type" value="Genomic_DNA"/>
</dbReference>
<dbReference type="AlphaFoldDB" id="A0A6S6SA93"/>
<evidence type="ECO:0000313" key="1">
    <source>
        <dbReference type="EMBL" id="CAA6805303.1"/>
    </source>
</evidence>
<proteinExistence type="predicted"/>
<organism evidence="1">
    <name type="scientific">uncultured Sulfurovum sp</name>
    <dbReference type="NCBI Taxonomy" id="269237"/>
    <lineage>
        <taxon>Bacteria</taxon>
        <taxon>Pseudomonadati</taxon>
        <taxon>Campylobacterota</taxon>
        <taxon>Epsilonproteobacteria</taxon>
        <taxon>Campylobacterales</taxon>
        <taxon>Sulfurovaceae</taxon>
        <taxon>Sulfurovum</taxon>
        <taxon>environmental samples</taxon>
    </lineage>
</organism>
<accession>A0A6S6SA93</accession>
<sequence>MVTFQINSTDISAIEQLLNIAKEQLNLQIKVIDGLEKPQKKETKWGEFARKMDGLFTPEIIEHLNESRKEARENFISRIGN</sequence>
<protein>
    <submittedName>
        <fullName evidence="1">Uncharacterized protein</fullName>
    </submittedName>
</protein>